<dbReference type="AlphaFoldDB" id="A0AAV4TF30"/>
<dbReference type="Proteomes" id="UP001054945">
    <property type="component" value="Unassembled WGS sequence"/>
</dbReference>
<feature type="non-terminal residue" evidence="1">
    <location>
        <position position="1"/>
    </location>
</feature>
<keyword evidence="2" id="KW-1185">Reference proteome</keyword>
<organism evidence="1 2">
    <name type="scientific">Caerostris extrusa</name>
    <name type="common">Bark spider</name>
    <name type="synonym">Caerostris bankana</name>
    <dbReference type="NCBI Taxonomy" id="172846"/>
    <lineage>
        <taxon>Eukaryota</taxon>
        <taxon>Metazoa</taxon>
        <taxon>Ecdysozoa</taxon>
        <taxon>Arthropoda</taxon>
        <taxon>Chelicerata</taxon>
        <taxon>Arachnida</taxon>
        <taxon>Araneae</taxon>
        <taxon>Araneomorphae</taxon>
        <taxon>Entelegynae</taxon>
        <taxon>Araneoidea</taxon>
        <taxon>Araneidae</taxon>
        <taxon>Caerostris</taxon>
    </lineage>
</organism>
<comment type="caution">
    <text evidence="1">The sequence shown here is derived from an EMBL/GenBank/DDBJ whole genome shotgun (WGS) entry which is preliminary data.</text>
</comment>
<protein>
    <submittedName>
        <fullName evidence="1">Uncharacterized protein</fullName>
    </submittedName>
</protein>
<name>A0AAV4TF30_CAEEX</name>
<gene>
    <name evidence="1" type="ORF">CEXT_792311</name>
</gene>
<sequence>LEEFWLWLWTDFEDIGRYGVRSCDIVILKFGLVEEVGWTEESGLRCKITNIQIHLLNVHPTHLPADPPPYLRDYVPSSDNNFFTLLVNYGY</sequence>
<proteinExistence type="predicted"/>
<dbReference type="EMBL" id="BPLR01010985">
    <property type="protein sequence ID" value="GIY43502.1"/>
    <property type="molecule type" value="Genomic_DNA"/>
</dbReference>
<accession>A0AAV4TF30</accession>
<evidence type="ECO:0000313" key="2">
    <source>
        <dbReference type="Proteomes" id="UP001054945"/>
    </source>
</evidence>
<reference evidence="1 2" key="1">
    <citation type="submission" date="2021-06" db="EMBL/GenBank/DDBJ databases">
        <title>Caerostris extrusa draft genome.</title>
        <authorList>
            <person name="Kono N."/>
            <person name="Arakawa K."/>
        </authorList>
    </citation>
    <scope>NUCLEOTIDE SEQUENCE [LARGE SCALE GENOMIC DNA]</scope>
</reference>
<evidence type="ECO:0000313" key="1">
    <source>
        <dbReference type="EMBL" id="GIY43502.1"/>
    </source>
</evidence>